<evidence type="ECO:0000313" key="3">
    <source>
        <dbReference type="Proteomes" id="UP000680365"/>
    </source>
</evidence>
<feature type="transmembrane region" description="Helical" evidence="1">
    <location>
        <begin position="27"/>
        <end position="44"/>
    </location>
</feature>
<gene>
    <name evidence="2" type="ORF">VAMP_25n204</name>
</gene>
<keyword evidence="1" id="KW-0472">Membrane</keyword>
<keyword evidence="3" id="KW-1185">Reference proteome</keyword>
<dbReference type="Proteomes" id="UP000680365">
    <property type="component" value="Unassembled WGS sequence"/>
</dbReference>
<dbReference type="EMBL" id="JAEDAM010000016">
    <property type="protein sequence ID" value="MBS8121797.1"/>
    <property type="molecule type" value="Genomic_DNA"/>
</dbReference>
<keyword evidence="1" id="KW-1133">Transmembrane helix</keyword>
<sequence>MSNKKNELNSLIDENYVPASTERKRAVVMYFLVGIFFGLNSEKLGKYGTFHFKQAIGWWLIFVGSLVVSVFLIFIPFLRALPILIFLFLLVMFIIFIKQANEGFYTTSSNKTIFPIFYGIGSWVSDLFEDIDSSDKEL</sequence>
<reference evidence="2 3" key="1">
    <citation type="journal article" date="2021" name="Nat. Commun.">
        <title>Reductive evolution and unique predatory mode in the CPR bacterium Vampirococcus lugosii.</title>
        <authorList>
            <person name="Moreira D."/>
            <person name="Zivanovic Y."/>
            <person name="Lopez-Archilla A.I."/>
            <person name="Iniesto M."/>
            <person name="Lopez-Garcia P."/>
        </authorList>
    </citation>
    <scope>NUCLEOTIDE SEQUENCE [LARGE SCALE GENOMIC DNA]</scope>
    <source>
        <strain evidence="2">Chiprana</strain>
    </source>
</reference>
<proteinExistence type="predicted"/>
<keyword evidence="1" id="KW-0812">Transmembrane</keyword>
<accession>A0ABS5QL57</accession>
<evidence type="ECO:0000313" key="2">
    <source>
        <dbReference type="EMBL" id="MBS8121797.1"/>
    </source>
</evidence>
<feature type="transmembrane region" description="Helical" evidence="1">
    <location>
        <begin position="56"/>
        <end position="74"/>
    </location>
</feature>
<feature type="transmembrane region" description="Helical" evidence="1">
    <location>
        <begin position="80"/>
        <end position="97"/>
    </location>
</feature>
<name>A0ABS5QL57_9BACT</name>
<protein>
    <submittedName>
        <fullName evidence="2">Uncharacterized protein</fullName>
    </submittedName>
</protein>
<comment type="caution">
    <text evidence="2">The sequence shown here is derived from an EMBL/GenBank/DDBJ whole genome shotgun (WGS) entry which is preliminary data.</text>
</comment>
<organism evidence="2 3">
    <name type="scientific">Candidatus Vampirococcus lugosii</name>
    <dbReference type="NCBI Taxonomy" id="2789015"/>
    <lineage>
        <taxon>Bacteria</taxon>
        <taxon>Candidatus Absconditibacteriota</taxon>
        <taxon>Vampirococcus</taxon>
    </lineage>
</organism>
<evidence type="ECO:0000256" key="1">
    <source>
        <dbReference type="SAM" id="Phobius"/>
    </source>
</evidence>
<dbReference type="RefSeq" id="WP_213348674.1">
    <property type="nucleotide sequence ID" value="NZ_JAEDAM010000016.1"/>
</dbReference>